<name>F0SV88_SYNGF</name>
<evidence type="ECO:0000256" key="1">
    <source>
        <dbReference type="ARBA" id="ARBA00009981"/>
    </source>
</evidence>
<evidence type="ECO:0000313" key="3">
    <source>
        <dbReference type="EMBL" id="ADY55588.1"/>
    </source>
</evidence>
<evidence type="ECO:0000256" key="2">
    <source>
        <dbReference type="RuleBase" id="RU362080"/>
    </source>
</evidence>
<dbReference type="EMBL" id="CP002547">
    <property type="protein sequence ID" value="ADY55588.1"/>
    <property type="molecule type" value="Genomic_DNA"/>
</dbReference>
<reference evidence="3 4" key="1">
    <citation type="journal article" date="2011" name="Stand. Genomic Sci.">
        <title>Complete genome sequence of Syntrophobotulus glycolicus type strain (FlGlyR).</title>
        <authorList>
            <person name="Han C."/>
            <person name="Mwirichia R."/>
            <person name="Chertkov O."/>
            <person name="Held B."/>
            <person name="Lapidus A."/>
            <person name="Nolan M."/>
            <person name="Lucas S."/>
            <person name="Hammon N."/>
            <person name="Deshpande S."/>
            <person name="Cheng J.F."/>
            <person name="Tapia R."/>
            <person name="Goodwin L."/>
            <person name="Pitluck S."/>
            <person name="Huntemann M."/>
            <person name="Liolios K."/>
            <person name="Ivanova N."/>
            <person name="Pagani I."/>
            <person name="Mavromatis K."/>
            <person name="Ovchinikova G."/>
            <person name="Pati A."/>
            <person name="Chen A."/>
            <person name="Palaniappan K."/>
            <person name="Land M."/>
            <person name="Hauser L."/>
            <person name="Brambilla E.M."/>
            <person name="Rohde M."/>
            <person name="Spring S."/>
            <person name="Sikorski J."/>
            <person name="Goker M."/>
            <person name="Woyke T."/>
            <person name="Bristow J."/>
            <person name="Eisen J.A."/>
            <person name="Markowitz V."/>
            <person name="Hugenholtz P."/>
            <person name="Kyrpides N.C."/>
            <person name="Klenk H.P."/>
            <person name="Detter J.C."/>
        </authorList>
    </citation>
    <scope>NUCLEOTIDE SEQUENCE [LARGE SCALE GENOMIC DNA]</scope>
    <source>
        <strain evidence="4">DSM 8271 / FlGlyR</strain>
    </source>
</reference>
<evidence type="ECO:0000313" key="4">
    <source>
        <dbReference type="Proteomes" id="UP000007488"/>
    </source>
</evidence>
<comment type="function">
    <text evidence="2">Antitoxin component of a type II toxin-antitoxin (TA) system.</text>
</comment>
<comment type="similarity">
    <text evidence="1 2">Belongs to the phD/YefM antitoxin family.</text>
</comment>
<dbReference type="eggNOG" id="COG4118">
    <property type="taxonomic scope" value="Bacteria"/>
</dbReference>
<dbReference type="InterPro" id="IPR006442">
    <property type="entry name" value="Antitoxin_Phd/YefM"/>
</dbReference>
<keyword evidence="4" id="KW-1185">Reference proteome</keyword>
<gene>
    <name evidence="3" type="ordered locus">Sgly_1274</name>
</gene>
<dbReference type="STRING" id="645991.Sgly_1274"/>
<dbReference type="SUPFAM" id="SSF143120">
    <property type="entry name" value="YefM-like"/>
    <property type="match status" value="1"/>
</dbReference>
<dbReference type="Gene3D" id="3.40.1620.10">
    <property type="entry name" value="YefM-like domain"/>
    <property type="match status" value="1"/>
</dbReference>
<dbReference type="HOGENOM" id="CLU_195100_0_0_9"/>
<reference evidence="4" key="2">
    <citation type="submission" date="2011-02" db="EMBL/GenBank/DDBJ databases">
        <title>The complete genome of Syntrophobotulus glycolicus DSM 8271.</title>
        <authorList>
            <person name="Lucas S."/>
            <person name="Copeland A."/>
            <person name="Lapidus A."/>
            <person name="Bruce D."/>
            <person name="Goodwin L."/>
            <person name="Pitluck S."/>
            <person name="Kyrpides N."/>
            <person name="Mavromatis K."/>
            <person name="Pagani I."/>
            <person name="Ivanova N."/>
            <person name="Mikhailova N."/>
            <person name="Chertkov O."/>
            <person name="Held B."/>
            <person name="Detter J.C."/>
            <person name="Tapia R."/>
            <person name="Han C."/>
            <person name="Land M."/>
            <person name="Hauser L."/>
            <person name="Markowitz V."/>
            <person name="Cheng J.-F."/>
            <person name="Hugenholtz P."/>
            <person name="Woyke T."/>
            <person name="Wu D."/>
            <person name="Spring S."/>
            <person name="Schroeder M."/>
            <person name="Brambilla E."/>
            <person name="Klenk H.-P."/>
            <person name="Eisen J.A."/>
        </authorList>
    </citation>
    <scope>NUCLEOTIDE SEQUENCE [LARGE SCALE GENOMIC DNA]</scope>
    <source>
        <strain evidence="4">DSM 8271 / FlGlyR</strain>
    </source>
</reference>
<sequence>MLVSSTEIQNNFGKYLDLASNQEIVVTRNGLPIARLVGVNDSISFLSDRLVGLVPSDVDEETVRNERLTRQ</sequence>
<dbReference type="RefSeq" id="WP_013624458.1">
    <property type="nucleotide sequence ID" value="NC_015172.1"/>
</dbReference>
<dbReference type="InterPro" id="IPR036165">
    <property type="entry name" value="YefM-like_sf"/>
</dbReference>
<dbReference type="Pfam" id="PF02604">
    <property type="entry name" value="PhdYeFM_antitox"/>
    <property type="match status" value="1"/>
</dbReference>
<protein>
    <recommendedName>
        <fullName evidence="2">Antitoxin</fullName>
    </recommendedName>
</protein>
<accession>F0SV88</accession>
<organism evidence="3 4">
    <name type="scientific">Syntrophobotulus glycolicus (strain DSM 8271 / FlGlyR)</name>
    <dbReference type="NCBI Taxonomy" id="645991"/>
    <lineage>
        <taxon>Bacteria</taxon>
        <taxon>Bacillati</taxon>
        <taxon>Bacillota</taxon>
        <taxon>Clostridia</taxon>
        <taxon>Eubacteriales</taxon>
        <taxon>Desulfitobacteriaceae</taxon>
        <taxon>Syntrophobotulus</taxon>
    </lineage>
</organism>
<dbReference type="KEGG" id="sgy:Sgly_1274"/>
<dbReference type="NCBIfam" id="TIGR01552">
    <property type="entry name" value="phd_fam"/>
    <property type="match status" value="1"/>
</dbReference>
<dbReference type="Proteomes" id="UP000007488">
    <property type="component" value="Chromosome"/>
</dbReference>
<dbReference type="OrthoDB" id="9808428at2"/>
<dbReference type="AlphaFoldDB" id="F0SV88"/>
<proteinExistence type="inferred from homology"/>